<dbReference type="RefSeq" id="WP_152556278.1">
    <property type="nucleotide sequence ID" value="NZ_CP138994.1"/>
</dbReference>
<dbReference type="Proteomes" id="UP000029226">
    <property type="component" value="Unassembled WGS sequence"/>
</dbReference>
<protein>
    <recommendedName>
        <fullName evidence="3">Lipoprotein</fullName>
    </recommendedName>
</protein>
<evidence type="ECO:0000313" key="2">
    <source>
        <dbReference type="Proteomes" id="UP000029226"/>
    </source>
</evidence>
<evidence type="ECO:0008006" key="3">
    <source>
        <dbReference type="Google" id="ProtNLM"/>
    </source>
</evidence>
<comment type="caution">
    <text evidence="1">The sequence shown here is derived from an EMBL/GenBank/DDBJ whole genome shotgun (WGS) entry which is preliminary data.</text>
</comment>
<name>A0A090QEF8_NONUL</name>
<gene>
    <name evidence="1" type="ORF">JCM19314_1655</name>
</gene>
<proteinExistence type="predicted"/>
<organism evidence="1 2">
    <name type="scientific">Nonlabens ulvanivorans</name>
    <name type="common">Persicivirga ulvanivorans</name>
    <dbReference type="NCBI Taxonomy" id="906888"/>
    <lineage>
        <taxon>Bacteria</taxon>
        <taxon>Pseudomonadati</taxon>
        <taxon>Bacteroidota</taxon>
        <taxon>Flavobacteriia</taxon>
        <taxon>Flavobacteriales</taxon>
        <taxon>Flavobacteriaceae</taxon>
        <taxon>Nonlabens</taxon>
    </lineage>
</organism>
<accession>A0A090QEF8</accession>
<sequence>MKINIQLLILFTLMITGCSTNPVMLDVKPTEDMTKLKTGNLTDFEIIKNDDIKYLTPTEIFNSISVSYRIGETLGFKNDFYIKTMLKNFTTKDGYRTELVLRSYDSKDKLSDELVLARTDNDTIFSGKVFKDLTIQKMVNDVETNYTIDSKGKFQIIK</sequence>
<reference evidence="1 2" key="1">
    <citation type="journal article" date="2014" name="Genome Announc.">
        <title>Draft Genome Sequences of Marine Flavobacterium Nonlabens Strains NR17, NR24, NR27, NR32, NR33, and Ara13.</title>
        <authorList>
            <person name="Nakanishi M."/>
            <person name="Meirelles P."/>
            <person name="Suzuki R."/>
            <person name="Takatani N."/>
            <person name="Mino S."/>
            <person name="Suda W."/>
            <person name="Oshima K."/>
            <person name="Hattori M."/>
            <person name="Ohkuma M."/>
            <person name="Hosokawa M."/>
            <person name="Miyashita K."/>
            <person name="Thompson F.L."/>
            <person name="Niwa A."/>
            <person name="Sawabe T."/>
            <person name="Sawabe T."/>
        </authorList>
    </citation>
    <scope>NUCLEOTIDE SEQUENCE [LARGE SCALE GENOMIC DNA]</scope>
    <source>
        <strain evidence="2">JCM19314</strain>
    </source>
</reference>
<dbReference type="EMBL" id="BBMM01000006">
    <property type="protein sequence ID" value="GAL00618.1"/>
    <property type="molecule type" value="Genomic_DNA"/>
</dbReference>
<evidence type="ECO:0000313" key="1">
    <source>
        <dbReference type="EMBL" id="GAL00618.1"/>
    </source>
</evidence>
<dbReference type="AlphaFoldDB" id="A0A090QEF8"/>
<dbReference type="PROSITE" id="PS51257">
    <property type="entry name" value="PROKAR_LIPOPROTEIN"/>
    <property type="match status" value="1"/>
</dbReference>